<dbReference type="AlphaFoldDB" id="A0A381V4A4"/>
<dbReference type="PROSITE" id="PS51677">
    <property type="entry name" value="NODB"/>
    <property type="match status" value="1"/>
</dbReference>
<proteinExistence type="predicted"/>
<reference evidence="4" key="1">
    <citation type="submission" date="2018-05" db="EMBL/GenBank/DDBJ databases">
        <authorList>
            <person name="Lanie J.A."/>
            <person name="Ng W.-L."/>
            <person name="Kazmierczak K.M."/>
            <person name="Andrzejewski T.M."/>
            <person name="Davidsen T.M."/>
            <person name="Wayne K.J."/>
            <person name="Tettelin H."/>
            <person name="Glass J.I."/>
            <person name="Rusch D."/>
            <person name="Podicherti R."/>
            <person name="Tsui H.-C.T."/>
            <person name="Winkler M.E."/>
        </authorList>
    </citation>
    <scope>NUCLEOTIDE SEQUENCE</scope>
</reference>
<dbReference type="GO" id="GO:0005975">
    <property type="term" value="P:carbohydrate metabolic process"/>
    <property type="evidence" value="ECO:0007669"/>
    <property type="project" value="InterPro"/>
</dbReference>
<dbReference type="Gene3D" id="3.20.20.370">
    <property type="entry name" value="Glycoside hydrolase/deacetylase"/>
    <property type="match status" value="1"/>
</dbReference>
<dbReference type="InterPro" id="IPR051398">
    <property type="entry name" value="Polysacch_Deacetylase"/>
</dbReference>
<dbReference type="GO" id="GO:0016810">
    <property type="term" value="F:hydrolase activity, acting on carbon-nitrogen (but not peptide) bonds"/>
    <property type="evidence" value="ECO:0007669"/>
    <property type="project" value="InterPro"/>
</dbReference>
<dbReference type="CDD" id="cd10973">
    <property type="entry name" value="CE4_DAC_u4_5s"/>
    <property type="match status" value="1"/>
</dbReference>
<evidence type="ECO:0000256" key="1">
    <source>
        <dbReference type="ARBA" id="ARBA00004613"/>
    </source>
</evidence>
<dbReference type="InterPro" id="IPR011330">
    <property type="entry name" value="Glyco_hydro/deAcase_b/a-brl"/>
</dbReference>
<dbReference type="SUPFAM" id="SSF88713">
    <property type="entry name" value="Glycoside hydrolase/deacetylase"/>
    <property type="match status" value="1"/>
</dbReference>
<protein>
    <recommendedName>
        <fullName evidence="3">NodB homology domain-containing protein</fullName>
    </recommendedName>
</protein>
<comment type="subcellular location">
    <subcellularLocation>
        <location evidence="1">Secreted</location>
    </subcellularLocation>
</comment>
<dbReference type="PANTHER" id="PTHR34216">
    <property type="match status" value="1"/>
</dbReference>
<keyword evidence="2" id="KW-0732">Signal</keyword>
<organism evidence="4">
    <name type="scientific">marine metagenome</name>
    <dbReference type="NCBI Taxonomy" id="408172"/>
    <lineage>
        <taxon>unclassified sequences</taxon>
        <taxon>metagenomes</taxon>
        <taxon>ecological metagenomes</taxon>
    </lineage>
</organism>
<feature type="domain" description="NodB homology" evidence="3">
    <location>
        <begin position="51"/>
        <end position="308"/>
    </location>
</feature>
<dbReference type="InterPro" id="IPR002509">
    <property type="entry name" value="NODB_dom"/>
</dbReference>
<dbReference type="EMBL" id="UINC01007818">
    <property type="protein sequence ID" value="SVA35219.1"/>
    <property type="molecule type" value="Genomic_DNA"/>
</dbReference>
<evidence type="ECO:0000256" key="2">
    <source>
        <dbReference type="ARBA" id="ARBA00022729"/>
    </source>
</evidence>
<evidence type="ECO:0000313" key="4">
    <source>
        <dbReference type="EMBL" id="SVA35219.1"/>
    </source>
</evidence>
<accession>A0A381V4A4</accession>
<dbReference type="GO" id="GO:0005576">
    <property type="term" value="C:extracellular region"/>
    <property type="evidence" value="ECO:0007669"/>
    <property type="project" value="UniProtKB-SubCell"/>
</dbReference>
<evidence type="ECO:0000259" key="3">
    <source>
        <dbReference type="PROSITE" id="PS51677"/>
    </source>
</evidence>
<sequence>MYHRFNEPKYPSTNVQMDIFKEQIKIIESSNAIFIDPNNLDKEISTIHKTKSILLTIDDGFSSFYKNAWPYLKNKKIPFILFISTREIGKNGYMTWDQIREVQNSKIGIIGNHSHTHDYLVDLSNKKINYDIDQSIKIFKKELGYNPNYFSYPFGEYSLDFINIIKQNFNFAFGQHSGVIDLSKDNFQLPRFPINEKYGDLERFKSVINLLPFYYKNIFPKENYLTDINNPPEVFVEFFSEQNNLENITCYSNENNKWRKSKTVFENDYKLKILINEKFTTERGRINCSLNDKEGWRWFGIQFVIKKI</sequence>
<name>A0A381V4A4_9ZZZZ</name>
<gene>
    <name evidence="4" type="ORF">METZ01_LOCUS88073</name>
</gene>
<dbReference type="PANTHER" id="PTHR34216:SF3">
    <property type="entry name" value="POLY-BETA-1,6-N-ACETYL-D-GLUCOSAMINE N-DEACETYLASE"/>
    <property type="match status" value="1"/>
</dbReference>
<dbReference type="Pfam" id="PF01522">
    <property type="entry name" value="Polysacc_deac_1"/>
    <property type="match status" value="1"/>
</dbReference>